<evidence type="ECO:0000256" key="1">
    <source>
        <dbReference type="SAM" id="MobiDB-lite"/>
    </source>
</evidence>
<feature type="region of interest" description="Disordered" evidence="1">
    <location>
        <begin position="1"/>
        <end position="36"/>
    </location>
</feature>
<feature type="transmembrane region" description="Helical" evidence="2">
    <location>
        <begin position="81"/>
        <end position="102"/>
    </location>
</feature>
<protein>
    <submittedName>
        <fullName evidence="3">Uncharacterized protein</fullName>
    </submittedName>
</protein>
<keyword evidence="2" id="KW-1133">Transmembrane helix</keyword>
<evidence type="ECO:0000313" key="4">
    <source>
        <dbReference type="Proteomes" id="UP000594001"/>
    </source>
</evidence>
<organism evidence="3 4">
    <name type="scientific">Candidatus Bodocaedibacter vickermanii</name>
    <dbReference type="NCBI Taxonomy" id="2741701"/>
    <lineage>
        <taxon>Bacteria</taxon>
        <taxon>Pseudomonadati</taxon>
        <taxon>Pseudomonadota</taxon>
        <taxon>Alphaproteobacteria</taxon>
        <taxon>Holosporales</taxon>
        <taxon>Candidatus Paracaedibacteraceae</taxon>
        <taxon>Candidatus Bodocaedibacter</taxon>
    </lineage>
</organism>
<dbReference type="KEGG" id="pbal:CPBP_00932"/>
<name>A0A7L9RUE2_9PROT</name>
<dbReference type="EMBL" id="CP054719">
    <property type="protein sequence ID" value="QOL20151.1"/>
    <property type="molecule type" value="Genomic_DNA"/>
</dbReference>
<feature type="compositionally biased region" description="Polar residues" evidence="1">
    <location>
        <begin position="163"/>
        <end position="173"/>
    </location>
</feature>
<feature type="compositionally biased region" description="Basic and acidic residues" evidence="1">
    <location>
        <begin position="174"/>
        <end position="184"/>
    </location>
</feature>
<accession>A0A7L9RUE2</accession>
<keyword evidence="2" id="KW-0812">Transmembrane</keyword>
<sequence length="203" mass="22043">MSWGALNNQRERTSTEPLPEFLTGQASKNFSDRSDPQFQNAEDVVVRKSERQHYASRQESSRGYGLTYSGSINIQLSKKTLFVSVVFFVMVILATFCVGYAVGNLSVSMAAGQTNSIVPTKKPIIPARKKIKQDVRTATENIESVATAADLAEPSINKAGDTASAQEENTPHVSSEKNNNKENDSETIDDAPLAAADKNDVAD</sequence>
<evidence type="ECO:0000256" key="2">
    <source>
        <dbReference type="SAM" id="Phobius"/>
    </source>
</evidence>
<keyword evidence="4" id="KW-1185">Reference proteome</keyword>
<dbReference type="AlphaFoldDB" id="A0A7L9RUE2"/>
<keyword evidence="2" id="KW-0472">Membrane</keyword>
<reference evidence="3 4" key="1">
    <citation type="submission" date="2020-06" db="EMBL/GenBank/DDBJ databases">
        <title>The endosymbiont of the kinetoplastid Bodo saltans is a Paracaedibacter-like alpha-proteobacterium possessing a putative toxin-antitoxin system.</title>
        <authorList>
            <person name="Midha S."/>
            <person name="Rigden D.J."/>
            <person name="Siozios S."/>
            <person name="Hurst G.D.D."/>
            <person name="Jackson A.P."/>
        </authorList>
    </citation>
    <scope>NUCLEOTIDE SEQUENCE [LARGE SCALE GENOMIC DNA]</scope>
    <source>
        <strain evidence="3">Lake Konstanz</strain>
    </source>
</reference>
<gene>
    <name evidence="3" type="ORF">CPBP_00932</name>
</gene>
<proteinExistence type="predicted"/>
<dbReference type="RefSeq" id="WP_350331705.1">
    <property type="nucleotide sequence ID" value="NZ_CP054719.1"/>
</dbReference>
<dbReference type="Proteomes" id="UP000594001">
    <property type="component" value="Chromosome"/>
</dbReference>
<evidence type="ECO:0000313" key="3">
    <source>
        <dbReference type="EMBL" id="QOL20151.1"/>
    </source>
</evidence>
<feature type="region of interest" description="Disordered" evidence="1">
    <location>
        <begin position="153"/>
        <end position="203"/>
    </location>
</feature>